<dbReference type="GO" id="GO:0016174">
    <property type="term" value="F:NAD(P)H oxidase H2O2-forming activity"/>
    <property type="evidence" value="ECO:0007669"/>
    <property type="project" value="TreeGrafter"/>
</dbReference>
<proteinExistence type="predicted"/>
<evidence type="ECO:0000256" key="2">
    <source>
        <dbReference type="ARBA" id="ARBA00022827"/>
    </source>
</evidence>
<evidence type="ECO:0000313" key="5">
    <source>
        <dbReference type="EMBL" id="CAF4327118.1"/>
    </source>
</evidence>
<dbReference type="Proteomes" id="UP000677228">
    <property type="component" value="Unassembled WGS sequence"/>
</dbReference>
<evidence type="ECO:0000313" key="6">
    <source>
        <dbReference type="Proteomes" id="UP000682733"/>
    </source>
</evidence>
<dbReference type="PANTHER" id="PTHR43557">
    <property type="entry name" value="APOPTOSIS-INDUCING FACTOR 1"/>
    <property type="match status" value="1"/>
</dbReference>
<dbReference type="PANTHER" id="PTHR43557:SF4">
    <property type="entry name" value="APOPTOSIS-INDUCING FACTOR 1, MITOCHONDRIAL"/>
    <property type="match status" value="1"/>
</dbReference>
<dbReference type="EMBL" id="CAJOBA010060877">
    <property type="protein sequence ID" value="CAF4327118.1"/>
    <property type="molecule type" value="Genomic_DNA"/>
</dbReference>
<evidence type="ECO:0000256" key="3">
    <source>
        <dbReference type="ARBA" id="ARBA00023002"/>
    </source>
</evidence>
<evidence type="ECO:0000256" key="1">
    <source>
        <dbReference type="ARBA" id="ARBA00022630"/>
    </source>
</evidence>
<dbReference type="Proteomes" id="UP000682733">
    <property type="component" value="Unassembled WGS sequence"/>
</dbReference>
<dbReference type="InterPro" id="IPR036188">
    <property type="entry name" value="FAD/NAD-bd_sf"/>
</dbReference>
<feature type="non-terminal residue" evidence="5">
    <location>
        <position position="1"/>
    </location>
</feature>
<accession>A0A8S2UBP9</accession>
<evidence type="ECO:0000313" key="4">
    <source>
        <dbReference type="EMBL" id="CAF1539032.1"/>
    </source>
</evidence>
<keyword evidence="1" id="KW-0285">Flavoprotein</keyword>
<dbReference type="GO" id="GO:0006915">
    <property type="term" value="P:apoptotic process"/>
    <property type="evidence" value="ECO:0007669"/>
    <property type="project" value="TreeGrafter"/>
</dbReference>
<dbReference type="EMBL" id="CAJNOK010038567">
    <property type="protein sequence ID" value="CAF1539032.1"/>
    <property type="molecule type" value="Genomic_DNA"/>
</dbReference>
<comment type="caution">
    <text evidence="5">The sequence shown here is derived from an EMBL/GenBank/DDBJ whole genome shotgun (WGS) entry which is preliminary data.</text>
</comment>
<dbReference type="GO" id="GO:0033108">
    <property type="term" value="P:mitochondrial respiratory chain complex assembly"/>
    <property type="evidence" value="ECO:0007669"/>
    <property type="project" value="TreeGrafter"/>
</dbReference>
<keyword evidence="3" id="KW-0560">Oxidoreductase</keyword>
<feature type="non-terminal residue" evidence="5">
    <location>
        <position position="84"/>
    </location>
</feature>
<dbReference type="InterPro" id="IPR050446">
    <property type="entry name" value="FAD-oxidoreductase/Apoptosis"/>
</dbReference>
<dbReference type="Gene3D" id="3.50.50.60">
    <property type="entry name" value="FAD/NAD(P)-binding domain"/>
    <property type="match status" value="2"/>
</dbReference>
<name>A0A8S2UBP9_9BILA</name>
<dbReference type="GO" id="GO:0005739">
    <property type="term" value="C:mitochondrion"/>
    <property type="evidence" value="ECO:0007669"/>
    <property type="project" value="TreeGrafter"/>
</dbReference>
<dbReference type="AlphaFoldDB" id="A0A8S2UBP9"/>
<protein>
    <submittedName>
        <fullName evidence="5">Uncharacterized protein</fullName>
    </submittedName>
</protein>
<gene>
    <name evidence="4" type="ORF">OVA965_LOCUS38673</name>
    <name evidence="5" type="ORF">TMI583_LOCUS39882</name>
</gene>
<organism evidence="5 6">
    <name type="scientific">Didymodactylos carnosus</name>
    <dbReference type="NCBI Taxonomy" id="1234261"/>
    <lineage>
        <taxon>Eukaryota</taxon>
        <taxon>Metazoa</taxon>
        <taxon>Spiralia</taxon>
        <taxon>Gnathifera</taxon>
        <taxon>Rotifera</taxon>
        <taxon>Eurotatoria</taxon>
        <taxon>Bdelloidea</taxon>
        <taxon>Philodinida</taxon>
        <taxon>Philodinidae</taxon>
        <taxon>Didymodactylos</taxon>
    </lineage>
</organism>
<dbReference type="GO" id="GO:0071949">
    <property type="term" value="F:FAD binding"/>
    <property type="evidence" value="ECO:0007669"/>
    <property type="project" value="TreeGrafter"/>
</dbReference>
<reference evidence="5" key="1">
    <citation type="submission" date="2021-02" db="EMBL/GenBank/DDBJ databases">
        <authorList>
            <person name="Nowell W R."/>
        </authorList>
    </citation>
    <scope>NUCLEOTIDE SEQUENCE</scope>
</reference>
<keyword evidence="2" id="KW-0274">FAD</keyword>
<sequence>IYFLDDEFYTDAKTLHKQENGGVAVVTGRKVVELDLRNSVAKLDNGWAITFEKCLIATGGEPKNMKIFQRLSGVLQKKITLYRG</sequence>
<dbReference type="SUPFAM" id="SSF51905">
    <property type="entry name" value="FAD/NAD(P)-binding domain"/>
    <property type="match status" value="1"/>
</dbReference>